<dbReference type="AlphaFoldDB" id="A0A5B7G8Y0"/>
<protein>
    <submittedName>
        <fullName evidence="1">Uncharacterized protein</fullName>
    </submittedName>
</protein>
<dbReference type="Proteomes" id="UP000324222">
    <property type="component" value="Unassembled WGS sequence"/>
</dbReference>
<organism evidence="1 2">
    <name type="scientific">Portunus trituberculatus</name>
    <name type="common">Swimming crab</name>
    <name type="synonym">Neptunus trituberculatus</name>
    <dbReference type="NCBI Taxonomy" id="210409"/>
    <lineage>
        <taxon>Eukaryota</taxon>
        <taxon>Metazoa</taxon>
        <taxon>Ecdysozoa</taxon>
        <taxon>Arthropoda</taxon>
        <taxon>Crustacea</taxon>
        <taxon>Multicrustacea</taxon>
        <taxon>Malacostraca</taxon>
        <taxon>Eumalacostraca</taxon>
        <taxon>Eucarida</taxon>
        <taxon>Decapoda</taxon>
        <taxon>Pleocyemata</taxon>
        <taxon>Brachyura</taxon>
        <taxon>Eubrachyura</taxon>
        <taxon>Portunoidea</taxon>
        <taxon>Portunidae</taxon>
        <taxon>Portuninae</taxon>
        <taxon>Portunus</taxon>
    </lineage>
</organism>
<evidence type="ECO:0000313" key="1">
    <source>
        <dbReference type="EMBL" id="MPC54069.1"/>
    </source>
</evidence>
<accession>A0A5B7G8Y0</accession>
<dbReference type="OrthoDB" id="3945418at2759"/>
<evidence type="ECO:0000313" key="2">
    <source>
        <dbReference type="Proteomes" id="UP000324222"/>
    </source>
</evidence>
<dbReference type="EMBL" id="VSRR010012085">
    <property type="protein sequence ID" value="MPC54069.1"/>
    <property type="molecule type" value="Genomic_DNA"/>
</dbReference>
<reference evidence="1 2" key="1">
    <citation type="submission" date="2019-05" db="EMBL/GenBank/DDBJ databases">
        <title>Another draft genome of Portunus trituberculatus and its Hox gene families provides insights of decapod evolution.</title>
        <authorList>
            <person name="Jeong J.-H."/>
            <person name="Song I."/>
            <person name="Kim S."/>
            <person name="Choi T."/>
            <person name="Kim D."/>
            <person name="Ryu S."/>
            <person name="Kim W."/>
        </authorList>
    </citation>
    <scope>NUCLEOTIDE SEQUENCE [LARGE SCALE GENOMIC DNA]</scope>
    <source>
        <tissue evidence="1">Muscle</tissue>
    </source>
</reference>
<comment type="caution">
    <text evidence="1">The sequence shown here is derived from an EMBL/GenBank/DDBJ whole genome shotgun (WGS) entry which is preliminary data.</text>
</comment>
<name>A0A5B7G8Y0_PORTR</name>
<gene>
    <name evidence="1" type="ORF">E2C01_047976</name>
</gene>
<proteinExistence type="predicted"/>
<keyword evidence="2" id="KW-1185">Reference proteome</keyword>
<sequence length="152" mass="17907">MRLWSAVIPWYAARSTIFLRNACKRSCPREPQVDRHVHAPAYLEAYELMEENADMIFDPQDMMSERAYDCGKSVSKGNTTGQPRPASDLPGPRAWPIVGCLPYMMRHPGTVKLLPTRYQYSNTPVTTTYHSYYCSYKHIYHYYHCYYCYYYI</sequence>